<proteinExistence type="predicted"/>
<gene>
    <name evidence="2" type="ORF">ACFOD9_05325</name>
</gene>
<dbReference type="EMBL" id="JBHRTQ010000005">
    <property type="protein sequence ID" value="MFC3173667.1"/>
    <property type="molecule type" value="Genomic_DNA"/>
</dbReference>
<dbReference type="InterPro" id="IPR036280">
    <property type="entry name" value="Multihaem_cyt_sf"/>
</dbReference>
<organism evidence="2 3">
    <name type="scientific">Novosphingobium bradum</name>
    <dbReference type="NCBI Taxonomy" id="1737444"/>
    <lineage>
        <taxon>Bacteria</taxon>
        <taxon>Pseudomonadati</taxon>
        <taxon>Pseudomonadota</taxon>
        <taxon>Alphaproteobacteria</taxon>
        <taxon>Sphingomonadales</taxon>
        <taxon>Sphingomonadaceae</taxon>
        <taxon>Novosphingobium</taxon>
    </lineage>
</organism>
<dbReference type="InterPro" id="IPR051829">
    <property type="entry name" value="Multiheme_Cytochr_ET"/>
</dbReference>
<dbReference type="SUPFAM" id="SSF48695">
    <property type="entry name" value="Multiheme cytochromes"/>
    <property type="match status" value="4"/>
</dbReference>
<evidence type="ECO:0000256" key="1">
    <source>
        <dbReference type="ARBA" id="ARBA00022729"/>
    </source>
</evidence>
<evidence type="ECO:0000313" key="3">
    <source>
        <dbReference type="Proteomes" id="UP001595604"/>
    </source>
</evidence>
<sequence>MGLWRRLAWIVAVLVASLAPVAVPASGQSIMERLITPGLLSAGHARLESQCDSCHSSFRKEAQNGKCLACHKGIATDLATGSHFHGKFAPARGTCKACHSEHKGRAAGLIRFSRIGFNHAFTDFALTGAHARVDCAGCHGTVHNYRGVPRDCASCHARKDPHRGQLGRACQTCHTSAAWKPVQGFNHAATGFALTGQHRAAACLSCHAGQRWKGLGTGCAACHARDDAHRGSRGANCAQCHTTAGWKQASFDHASTGFPLLGGHAEAACAACHGAGNANRHPARTCISCHARDDAHKGQNGTDCASCHNPRSWKQTSFDHDRMTGFALRGVHRTTRCEACHVQPPKVASPPVTCFGCHARDDVHKGANGMDCGRCHTAVSWKSSSFNHDTMTGFPLAGAHARARCEDCHGTSGLRSATAVECVSCHAKDDVHAGRLGKDCARCHDSTAWKGRVRFDHDLTRFPLLGRHAAQPCTVCHADRTFASKGTACQDCHADLHHAGTLGQPAQCRTCHTASDWRAWRFDHDQATSFKLTGKHQGLICSACHKRPGDPAQLGARCVDCHRRNDPHRGGFGEDCERCHVTTGFREILMNSKR</sequence>
<reference evidence="3" key="1">
    <citation type="journal article" date="2019" name="Int. J. Syst. Evol. Microbiol.">
        <title>The Global Catalogue of Microorganisms (GCM) 10K type strain sequencing project: providing services to taxonomists for standard genome sequencing and annotation.</title>
        <authorList>
            <consortium name="The Broad Institute Genomics Platform"/>
            <consortium name="The Broad Institute Genome Sequencing Center for Infectious Disease"/>
            <person name="Wu L."/>
            <person name="Ma J."/>
        </authorList>
    </citation>
    <scope>NUCLEOTIDE SEQUENCE [LARGE SCALE GENOMIC DNA]</scope>
    <source>
        <strain evidence="3">KCTC 42984</strain>
    </source>
</reference>
<name>A0ABV7IU20_9SPHN</name>
<dbReference type="PANTHER" id="PTHR35038">
    <property type="entry name" value="DISSIMILATORY SULFITE REDUCTASE SIRA"/>
    <property type="match status" value="1"/>
</dbReference>
<dbReference type="Gene3D" id="3.90.10.10">
    <property type="entry name" value="Cytochrome C3"/>
    <property type="match status" value="7"/>
</dbReference>
<keyword evidence="3" id="KW-1185">Reference proteome</keyword>
<dbReference type="RefSeq" id="WP_379509052.1">
    <property type="nucleotide sequence ID" value="NZ_JBHRTQ010000005.1"/>
</dbReference>
<keyword evidence="1" id="KW-0732">Signal</keyword>
<accession>A0ABV7IU20</accession>
<protein>
    <submittedName>
        <fullName evidence="2">Cytochrome C</fullName>
    </submittedName>
</protein>
<dbReference type="CDD" id="cd08168">
    <property type="entry name" value="Cytochrom_C3"/>
    <property type="match status" value="1"/>
</dbReference>
<evidence type="ECO:0000313" key="2">
    <source>
        <dbReference type="EMBL" id="MFC3173667.1"/>
    </source>
</evidence>
<dbReference type="Proteomes" id="UP001595604">
    <property type="component" value="Unassembled WGS sequence"/>
</dbReference>
<comment type="caution">
    <text evidence="2">The sequence shown here is derived from an EMBL/GenBank/DDBJ whole genome shotgun (WGS) entry which is preliminary data.</text>
</comment>
<dbReference type="PANTHER" id="PTHR35038:SF6">
    <property type="entry name" value="SURFACE LOCALIZED DECAHEME CYTOCHROME C LIPOPROTEIN"/>
    <property type="match status" value="1"/>
</dbReference>